<keyword evidence="5" id="KW-0812">Transmembrane</keyword>
<dbReference type="Gene3D" id="3.40.50.80">
    <property type="entry name" value="Nucleotide-binding domain of ferredoxin-NADP reductase (FNR) module"/>
    <property type="match status" value="1"/>
</dbReference>
<name>A0A7S3QPT4_DUNTE</name>
<evidence type="ECO:0000256" key="6">
    <source>
        <dbReference type="ARBA" id="ARBA00022787"/>
    </source>
</evidence>
<dbReference type="InterPro" id="IPR017927">
    <property type="entry name" value="FAD-bd_FR_type"/>
</dbReference>
<dbReference type="InterPro" id="IPR001709">
    <property type="entry name" value="Flavoprot_Pyr_Nucl_cyt_Rdtase"/>
</dbReference>
<feature type="binding site" evidence="13">
    <location>
        <position position="136"/>
    </location>
    <ligand>
        <name>FAD</name>
        <dbReference type="ChEBI" id="CHEBI:57692"/>
    </ligand>
</feature>
<dbReference type="PANTHER" id="PTHR19370:SF184">
    <property type="entry name" value="NADH-CYTOCHROME B5 REDUCTASE-LIKE"/>
    <property type="match status" value="1"/>
</dbReference>
<evidence type="ECO:0000256" key="7">
    <source>
        <dbReference type="ARBA" id="ARBA00022827"/>
    </source>
</evidence>
<dbReference type="GO" id="GO:0090524">
    <property type="term" value="F:cytochrome-b5 reductase activity, acting on NADH"/>
    <property type="evidence" value="ECO:0007669"/>
    <property type="project" value="UniProtKB-EC"/>
</dbReference>
<evidence type="ECO:0000313" key="16">
    <source>
        <dbReference type="EMBL" id="CAE0489459.1"/>
    </source>
</evidence>
<evidence type="ECO:0000256" key="14">
    <source>
        <dbReference type="RuleBase" id="RU361226"/>
    </source>
</evidence>
<dbReference type="Pfam" id="PF00970">
    <property type="entry name" value="FAD_binding_6"/>
    <property type="match status" value="1"/>
</dbReference>
<evidence type="ECO:0000256" key="12">
    <source>
        <dbReference type="ARBA" id="ARBA00023136"/>
    </source>
</evidence>
<evidence type="ECO:0000256" key="5">
    <source>
        <dbReference type="ARBA" id="ARBA00022692"/>
    </source>
</evidence>
<evidence type="ECO:0000256" key="8">
    <source>
        <dbReference type="ARBA" id="ARBA00022989"/>
    </source>
</evidence>
<dbReference type="FunFam" id="3.40.50.80:FF:000019">
    <property type="entry name" value="NADH-cytochrome b5 reductase"/>
    <property type="match status" value="1"/>
</dbReference>
<evidence type="ECO:0000259" key="15">
    <source>
        <dbReference type="PROSITE" id="PS51384"/>
    </source>
</evidence>
<evidence type="ECO:0000256" key="11">
    <source>
        <dbReference type="ARBA" id="ARBA00023128"/>
    </source>
</evidence>
<keyword evidence="12" id="KW-0472">Membrane</keyword>
<keyword evidence="4 13" id="KW-0285">Flavoprotein</keyword>
<dbReference type="PRINTS" id="PR00371">
    <property type="entry name" value="FPNCR"/>
</dbReference>
<dbReference type="InterPro" id="IPR039261">
    <property type="entry name" value="FNR_nucleotide-bd"/>
</dbReference>
<dbReference type="PANTHER" id="PTHR19370">
    <property type="entry name" value="NADH-CYTOCHROME B5 REDUCTASE"/>
    <property type="match status" value="1"/>
</dbReference>
<dbReference type="InterPro" id="IPR008333">
    <property type="entry name" value="Cbr1-like_FAD-bd_dom"/>
</dbReference>
<feature type="binding site" evidence="13">
    <location>
        <position position="113"/>
    </location>
    <ligand>
        <name>FAD</name>
        <dbReference type="ChEBI" id="CHEBI:57692"/>
    </ligand>
</feature>
<dbReference type="EMBL" id="HBIP01008332">
    <property type="protein sequence ID" value="CAE0489459.1"/>
    <property type="molecule type" value="Transcribed_RNA"/>
</dbReference>
<comment type="similarity">
    <text evidence="3 14">Belongs to the flavoprotein pyridine nucleotide cytochrome reductase family.</text>
</comment>
<evidence type="ECO:0000256" key="1">
    <source>
        <dbReference type="ARBA" id="ARBA00001974"/>
    </source>
</evidence>
<evidence type="ECO:0000256" key="3">
    <source>
        <dbReference type="ARBA" id="ARBA00006105"/>
    </source>
</evidence>
<evidence type="ECO:0000256" key="4">
    <source>
        <dbReference type="ARBA" id="ARBA00022630"/>
    </source>
</evidence>
<proteinExistence type="inferred from homology"/>
<dbReference type="CDD" id="cd06183">
    <property type="entry name" value="cyt_b5_reduct_like"/>
    <property type="match status" value="1"/>
</dbReference>
<dbReference type="AlphaFoldDB" id="A0A7S3QPT4"/>
<keyword evidence="11" id="KW-0496">Mitochondrion</keyword>
<keyword evidence="10 14" id="KW-0520">NAD</keyword>
<dbReference type="Pfam" id="PF00175">
    <property type="entry name" value="NAD_binding_1"/>
    <property type="match status" value="1"/>
</dbReference>
<organism evidence="16">
    <name type="scientific">Dunaliella tertiolecta</name>
    <name type="common">Green alga</name>
    <dbReference type="NCBI Taxonomy" id="3047"/>
    <lineage>
        <taxon>Eukaryota</taxon>
        <taxon>Viridiplantae</taxon>
        <taxon>Chlorophyta</taxon>
        <taxon>core chlorophytes</taxon>
        <taxon>Chlorophyceae</taxon>
        <taxon>CS clade</taxon>
        <taxon>Chlamydomonadales</taxon>
        <taxon>Dunaliellaceae</taxon>
        <taxon>Dunaliella</taxon>
    </lineage>
</organism>
<feature type="binding site" evidence="13">
    <location>
        <position position="128"/>
    </location>
    <ligand>
        <name>FAD</name>
        <dbReference type="ChEBI" id="CHEBI:57692"/>
    </ligand>
</feature>
<feature type="binding site" evidence="13">
    <location>
        <position position="130"/>
    </location>
    <ligand>
        <name>FAD</name>
        <dbReference type="ChEBI" id="CHEBI:57692"/>
    </ligand>
</feature>
<keyword evidence="9 14" id="KW-0560">Oxidoreductase</keyword>
<dbReference type="InterPro" id="IPR017938">
    <property type="entry name" value="Riboflavin_synthase-like_b-brl"/>
</dbReference>
<comment type="subcellular location">
    <subcellularLocation>
        <location evidence="2">Mitochondrion outer membrane</location>
    </subcellularLocation>
</comment>
<feature type="binding site" evidence="13">
    <location>
        <position position="111"/>
    </location>
    <ligand>
        <name>FAD</name>
        <dbReference type="ChEBI" id="CHEBI:57692"/>
    </ligand>
</feature>
<comment type="catalytic activity">
    <reaction evidence="14">
        <text>2 Fe(III)-[cytochrome b5] + NADH = 2 Fe(II)-[cytochrome b5] + NAD(+) + H(+)</text>
        <dbReference type="Rhea" id="RHEA:46680"/>
        <dbReference type="Rhea" id="RHEA-COMP:10438"/>
        <dbReference type="Rhea" id="RHEA-COMP:10439"/>
        <dbReference type="ChEBI" id="CHEBI:15378"/>
        <dbReference type="ChEBI" id="CHEBI:29033"/>
        <dbReference type="ChEBI" id="CHEBI:29034"/>
        <dbReference type="ChEBI" id="CHEBI:57540"/>
        <dbReference type="ChEBI" id="CHEBI:57945"/>
        <dbReference type="EC" id="1.6.2.2"/>
    </reaction>
</comment>
<dbReference type="SUPFAM" id="SSF63380">
    <property type="entry name" value="Riboflavin synthase domain-like"/>
    <property type="match status" value="1"/>
</dbReference>
<feature type="domain" description="FAD-binding FR-type" evidence="15">
    <location>
        <begin position="58"/>
        <end position="162"/>
    </location>
</feature>
<keyword evidence="7 13" id="KW-0274">FAD</keyword>
<dbReference type="PROSITE" id="PS51384">
    <property type="entry name" value="FAD_FR"/>
    <property type="match status" value="1"/>
</dbReference>
<dbReference type="Gene3D" id="2.40.30.10">
    <property type="entry name" value="Translation factors"/>
    <property type="match status" value="1"/>
</dbReference>
<evidence type="ECO:0000256" key="2">
    <source>
        <dbReference type="ARBA" id="ARBA00004294"/>
    </source>
</evidence>
<gene>
    <name evidence="16" type="ORF">DTER00134_LOCUS4530</name>
</gene>
<evidence type="ECO:0000256" key="10">
    <source>
        <dbReference type="ARBA" id="ARBA00023027"/>
    </source>
</evidence>
<feature type="binding site" evidence="13">
    <location>
        <position position="138"/>
    </location>
    <ligand>
        <name>FAD</name>
        <dbReference type="ChEBI" id="CHEBI:57692"/>
    </ligand>
</feature>
<protein>
    <recommendedName>
        <fullName evidence="14">NADH-cytochrome b5 reductase</fullName>
        <ecNumber evidence="14">1.6.2.2</ecNumber>
    </recommendedName>
</protein>
<accession>A0A7S3QPT4</accession>
<keyword evidence="6" id="KW-1000">Mitochondrion outer membrane</keyword>
<dbReference type="GO" id="GO:0022900">
    <property type="term" value="P:electron transport chain"/>
    <property type="evidence" value="ECO:0007669"/>
    <property type="project" value="TreeGrafter"/>
</dbReference>
<keyword evidence="8" id="KW-1133">Transmembrane helix</keyword>
<reference evidence="16" key="1">
    <citation type="submission" date="2021-01" db="EMBL/GenBank/DDBJ databases">
        <authorList>
            <person name="Corre E."/>
            <person name="Pelletier E."/>
            <person name="Niang G."/>
            <person name="Scheremetjew M."/>
            <person name="Finn R."/>
            <person name="Kale V."/>
            <person name="Holt S."/>
            <person name="Cochrane G."/>
            <person name="Meng A."/>
            <person name="Brown T."/>
            <person name="Cohen L."/>
        </authorList>
    </citation>
    <scope>NUCLEOTIDE SEQUENCE</scope>
    <source>
        <strain evidence="16">CCMP1320</strain>
    </source>
</reference>
<dbReference type="FunFam" id="2.40.30.10:FF:000032">
    <property type="entry name" value="NADH-cytochrome b5 reductase"/>
    <property type="match status" value="1"/>
</dbReference>
<feature type="binding site" evidence="13">
    <location>
        <position position="179"/>
    </location>
    <ligand>
        <name>FAD</name>
        <dbReference type="ChEBI" id="CHEBI:57692"/>
    </ligand>
</feature>
<evidence type="ECO:0000256" key="9">
    <source>
        <dbReference type="ARBA" id="ARBA00023002"/>
    </source>
</evidence>
<dbReference type="InterPro" id="IPR001433">
    <property type="entry name" value="OxRdtase_FAD/NAD-bd"/>
</dbReference>
<sequence>MQHVLSEYIELLPPSIQEVLEVLLRNPLYVSYATTLLSALTIGYILWQVRQIPFLDPKEFKPLKLVKKEYVNHNTLWMRFALSTKHQRLGLPIGQHMTFLAKDENGKDVYRSYTPVSDDQQRGSVDFVIKVYPQGKMSQVLNSLQVGQYIKVKGPKGRLEYKPNMKRHIGMLAGGTGVTPMYQVLNAILKNPADKTQVSLIFGNIAEEDILLRKELDSLAQAHPHQLKVLYVLDKPPKDWKGGAGYITPDMIKSNLPAPGPDSLVLRCGPPPMVDAMKKHLDSLGYSADMQFQF</sequence>
<dbReference type="EC" id="1.6.2.2" evidence="14"/>
<evidence type="ECO:0000256" key="13">
    <source>
        <dbReference type="PIRSR" id="PIRSR601834-1"/>
    </source>
</evidence>
<dbReference type="PRINTS" id="PR00406">
    <property type="entry name" value="CYTB5RDTASE"/>
</dbReference>
<feature type="binding site" evidence="13">
    <location>
        <position position="137"/>
    </location>
    <ligand>
        <name>FAD</name>
        <dbReference type="ChEBI" id="CHEBI:57692"/>
    </ligand>
</feature>
<dbReference type="GO" id="GO:0005741">
    <property type="term" value="C:mitochondrial outer membrane"/>
    <property type="evidence" value="ECO:0007669"/>
    <property type="project" value="UniProtKB-SubCell"/>
</dbReference>
<dbReference type="InterPro" id="IPR001834">
    <property type="entry name" value="CBR-like"/>
</dbReference>
<dbReference type="SUPFAM" id="SSF52343">
    <property type="entry name" value="Ferredoxin reductase-like, C-terminal NADP-linked domain"/>
    <property type="match status" value="1"/>
</dbReference>
<comment type="cofactor">
    <cofactor evidence="1 13 14">
        <name>FAD</name>
        <dbReference type="ChEBI" id="CHEBI:57692"/>
    </cofactor>
</comment>